<proteinExistence type="predicted"/>
<dbReference type="VEuPathDB" id="FungiDB:FUN_009724"/>
<name>A0A2I1G2X1_9GLOM</name>
<dbReference type="EMBL" id="LLXI01000126">
    <property type="protein sequence ID" value="PKY40982.1"/>
    <property type="molecule type" value="Genomic_DNA"/>
</dbReference>
<organism evidence="1 2">
    <name type="scientific">Rhizophagus irregularis</name>
    <dbReference type="NCBI Taxonomy" id="588596"/>
    <lineage>
        <taxon>Eukaryota</taxon>
        <taxon>Fungi</taxon>
        <taxon>Fungi incertae sedis</taxon>
        <taxon>Mucoromycota</taxon>
        <taxon>Glomeromycotina</taxon>
        <taxon>Glomeromycetes</taxon>
        <taxon>Glomerales</taxon>
        <taxon>Glomeraceae</taxon>
        <taxon>Rhizophagus</taxon>
    </lineage>
</organism>
<reference evidence="1 2" key="1">
    <citation type="submission" date="2015-10" db="EMBL/GenBank/DDBJ databases">
        <title>Genome analyses suggest a sexual origin of heterokaryosis in a supposedly ancient asexual fungus.</title>
        <authorList>
            <person name="Ropars J."/>
            <person name="Sedzielewska K."/>
            <person name="Noel J."/>
            <person name="Charron P."/>
            <person name="Farinelli L."/>
            <person name="Marton T."/>
            <person name="Kruger M."/>
            <person name="Pelin A."/>
            <person name="Brachmann A."/>
            <person name="Corradi N."/>
        </authorList>
    </citation>
    <scope>NUCLEOTIDE SEQUENCE [LARGE SCALE GENOMIC DNA]</scope>
    <source>
        <strain evidence="1 2">A4</strain>
    </source>
</reference>
<keyword evidence="2" id="KW-1185">Reference proteome</keyword>
<evidence type="ECO:0000313" key="2">
    <source>
        <dbReference type="Proteomes" id="UP000234323"/>
    </source>
</evidence>
<comment type="caution">
    <text evidence="1">The sequence shown here is derived from an EMBL/GenBank/DDBJ whole genome shotgun (WGS) entry which is preliminary data.</text>
</comment>
<sequence>MNDELKNLEPFFGHALEAMYVHGGPALQKITSIAFLKEFVRRFWDSFIQDKNRPIAYTQIEEDDFDSGEVIDQINTYMNIAHPLVYSLKMYFLRDLRQRDFSIDDVRKFCEAQKRILPWLGTLNWEDIKENRLTFNPYCNLPEYNELEKGFMIFYGVGNKAPFQEVIQNIKKKTTLTAKLSLFGLFFVRLHAIRASREWRHPETQSAEFVTKELAGMNNFPVLFKTITTKILSNRQPLLQINDSRINNTDLILKSVIAHIIAFHASVEPNSSQLAMYLHRLQDCQNLFIITCTSDSESVPIAQVSANDQAGYIGEPVNQTLTHSVRSLPPTSYRILHLIVHALIGASAPQPALAFLRKNNQNATDAERYCMDHIRSDWAILKNLLNCSDEVNYRLFLLFVSPFDIK</sequence>
<protein>
    <submittedName>
        <fullName evidence="1">Uncharacterized protein</fullName>
    </submittedName>
</protein>
<gene>
    <name evidence="1" type="ORF">RhiirA4_395358</name>
</gene>
<dbReference type="Proteomes" id="UP000234323">
    <property type="component" value="Unassembled WGS sequence"/>
</dbReference>
<accession>A0A2I1G2X1</accession>
<dbReference type="AlphaFoldDB" id="A0A2I1G2X1"/>
<evidence type="ECO:0000313" key="1">
    <source>
        <dbReference type="EMBL" id="PKY40982.1"/>
    </source>
</evidence>